<dbReference type="AlphaFoldDB" id="A0A0G1PD15"/>
<reference evidence="2 3" key="1">
    <citation type="journal article" date="2015" name="Nature">
        <title>rRNA introns, odd ribosomes, and small enigmatic genomes across a large radiation of phyla.</title>
        <authorList>
            <person name="Brown C.T."/>
            <person name="Hug L.A."/>
            <person name="Thomas B.C."/>
            <person name="Sharon I."/>
            <person name="Castelle C.J."/>
            <person name="Singh A."/>
            <person name="Wilkins M.J."/>
            <person name="Williams K.H."/>
            <person name="Banfield J.F."/>
        </authorList>
    </citation>
    <scope>NUCLEOTIDE SEQUENCE [LARGE SCALE GENOMIC DNA]</scope>
</reference>
<name>A0A0G1PD15_9BACT</name>
<comment type="caution">
    <text evidence="2">The sequence shown here is derived from an EMBL/GenBank/DDBJ whole genome shotgun (WGS) entry which is preliminary data.</text>
</comment>
<evidence type="ECO:0000313" key="3">
    <source>
        <dbReference type="Proteomes" id="UP000034705"/>
    </source>
</evidence>
<keyword evidence="1" id="KW-0812">Transmembrane</keyword>
<organism evidence="2 3">
    <name type="scientific">Candidatus Uhrbacteria bacterium GW2011_GWF2_46_218</name>
    <dbReference type="NCBI Taxonomy" id="1619001"/>
    <lineage>
        <taxon>Bacteria</taxon>
        <taxon>Candidatus Uhriibacteriota</taxon>
    </lineage>
</organism>
<dbReference type="Proteomes" id="UP000034705">
    <property type="component" value="Unassembled WGS sequence"/>
</dbReference>
<proteinExistence type="predicted"/>
<keyword evidence="1" id="KW-0472">Membrane</keyword>
<dbReference type="EMBL" id="LCMG01000038">
    <property type="protein sequence ID" value="KKU30674.1"/>
    <property type="molecule type" value="Genomic_DNA"/>
</dbReference>
<gene>
    <name evidence="2" type="ORF">UX45_C0038G0005</name>
</gene>
<protein>
    <submittedName>
        <fullName evidence="2">Uncharacterized protein</fullName>
    </submittedName>
</protein>
<evidence type="ECO:0000256" key="1">
    <source>
        <dbReference type="SAM" id="Phobius"/>
    </source>
</evidence>
<feature type="transmembrane region" description="Helical" evidence="1">
    <location>
        <begin position="20"/>
        <end position="37"/>
    </location>
</feature>
<keyword evidence="1" id="KW-1133">Transmembrane helix</keyword>
<sequence length="224" mass="24847">MPKSFQSDRQHHELSSEQKVGFLLLMILGVGGLVLGFRSMRSSLYRPFEEQVMEYAGQDFLTSSEAEEKQKQEQKNIDTDGDTLSDYDELYVFKTSPYLPDTDSDGYSDDVEVFSSNDPNCPMGSDCTVISAETAGSDEVDTAEMLEGVGVDGEQVESLQTQEEIMAYFMSMTPDQIREMLLEAGVTKEEIDALSDEEIQSLFDASLTEALASGSLDQTQIETE</sequence>
<accession>A0A0G1PD15</accession>
<evidence type="ECO:0000313" key="2">
    <source>
        <dbReference type="EMBL" id="KKU30674.1"/>
    </source>
</evidence>